<sequence length="59" mass="6395">MKMDAALTRKSGVRAEGRRKYELSQGVGAVLSILGRLVPGIARNAPNIGVHTRRQARIP</sequence>
<dbReference type="Proteomes" id="UP000288972">
    <property type="component" value="Chromosome"/>
</dbReference>
<dbReference type="EMBL" id="RDQZ01000019">
    <property type="protein sequence ID" value="RXH10733.1"/>
    <property type="molecule type" value="Genomic_DNA"/>
</dbReference>
<gene>
    <name evidence="2" type="ORF">EAS56_22025</name>
    <name evidence="1" type="ORF">XH91_24175</name>
</gene>
<accession>A0AAE5X3W0</accession>
<dbReference type="EMBL" id="CP030053">
    <property type="protein sequence ID" value="QAU48134.1"/>
    <property type="molecule type" value="Genomic_DNA"/>
</dbReference>
<organism evidence="1 3">
    <name type="scientific">Bradyrhizobium guangzhouense</name>
    <dbReference type="NCBI Taxonomy" id="1325095"/>
    <lineage>
        <taxon>Bacteria</taxon>
        <taxon>Pseudomonadati</taxon>
        <taxon>Pseudomonadota</taxon>
        <taxon>Alphaproteobacteria</taxon>
        <taxon>Hyphomicrobiales</taxon>
        <taxon>Nitrobacteraceae</taxon>
        <taxon>Bradyrhizobium</taxon>
    </lineage>
</organism>
<protein>
    <submittedName>
        <fullName evidence="1">Uncharacterized protein</fullName>
    </submittedName>
</protein>
<dbReference type="AlphaFoldDB" id="A0AAE5X3W0"/>
<reference evidence="2 4" key="2">
    <citation type="submission" date="2018-10" db="EMBL/GenBank/DDBJ databases">
        <title>Bradyrhizobium sp. nov., effective nodules isolated from peanut in China.</title>
        <authorList>
            <person name="Li Y."/>
        </authorList>
    </citation>
    <scope>NUCLEOTIDE SEQUENCE [LARGE SCALE GENOMIC DNA]</scope>
    <source>
        <strain evidence="2 4">CCBAU 53426</strain>
    </source>
</reference>
<evidence type="ECO:0000313" key="2">
    <source>
        <dbReference type="EMBL" id="RXH10733.1"/>
    </source>
</evidence>
<proteinExistence type="predicted"/>
<reference evidence="1 3" key="1">
    <citation type="submission" date="2018-06" db="EMBL/GenBank/DDBJ databases">
        <title>Comparative genomics of rhizobia nodulating Arachis hypogaea in China.</title>
        <authorList>
            <person name="Li Y."/>
        </authorList>
    </citation>
    <scope>NUCLEOTIDE SEQUENCE [LARGE SCALE GENOMIC DNA]</scope>
    <source>
        <strain evidence="1 3">CCBAU 51670</strain>
    </source>
</reference>
<evidence type="ECO:0000313" key="4">
    <source>
        <dbReference type="Proteomes" id="UP000290401"/>
    </source>
</evidence>
<dbReference type="Proteomes" id="UP000290401">
    <property type="component" value="Unassembled WGS sequence"/>
</dbReference>
<evidence type="ECO:0000313" key="1">
    <source>
        <dbReference type="EMBL" id="QAU48134.1"/>
    </source>
</evidence>
<name>A0AAE5X3W0_9BRAD</name>
<keyword evidence="4" id="KW-1185">Reference proteome</keyword>
<dbReference type="KEGG" id="bgz:XH91_24175"/>
<evidence type="ECO:0000313" key="3">
    <source>
        <dbReference type="Proteomes" id="UP000288972"/>
    </source>
</evidence>